<dbReference type="RefSeq" id="WP_369327774.1">
    <property type="nucleotide sequence ID" value="NZ_JAULBC010000001.1"/>
</dbReference>
<keyword evidence="4" id="KW-1185">Reference proteome</keyword>
<evidence type="ECO:0000256" key="1">
    <source>
        <dbReference type="SAM" id="SignalP"/>
    </source>
</evidence>
<comment type="caution">
    <text evidence="3">The sequence shown here is derived from an EMBL/GenBank/DDBJ whole genome shotgun (WGS) entry which is preliminary data.</text>
</comment>
<gene>
    <name evidence="3" type="ORF">QTN47_02670</name>
</gene>
<reference evidence="3 4" key="1">
    <citation type="submission" date="2023-07" db="EMBL/GenBank/DDBJ databases">
        <authorList>
            <person name="Lian W.-H."/>
        </authorList>
    </citation>
    <scope>NUCLEOTIDE SEQUENCE [LARGE SCALE GENOMIC DNA]</scope>
    <source>
        <strain evidence="3 4">SYSU DXS3180</strain>
    </source>
</reference>
<feature type="domain" description="Outer membrane protein beta-barrel" evidence="2">
    <location>
        <begin position="23"/>
        <end position="232"/>
    </location>
</feature>
<protein>
    <submittedName>
        <fullName evidence="3">Porin family protein</fullName>
    </submittedName>
</protein>
<evidence type="ECO:0000259" key="2">
    <source>
        <dbReference type="Pfam" id="PF13568"/>
    </source>
</evidence>
<dbReference type="InterPro" id="IPR025665">
    <property type="entry name" value="Beta-barrel_OMP_2"/>
</dbReference>
<organism evidence="3 4">
    <name type="scientific">Danxiaibacter flavus</name>
    <dbReference type="NCBI Taxonomy" id="3049108"/>
    <lineage>
        <taxon>Bacteria</taxon>
        <taxon>Pseudomonadati</taxon>
        <taxon>Bacteroidota</taxon>
        <taxon>Chitinophagia</taxon>
        <taxon>Chitinophagales</taxon>
        <taxon>Chitinophagaceae</taxon>
        <taxon>Danxiaibacter</taxon>
    </lineage>
</organism>
<feature type="signal peptide" evidence="1">
    <location>
        <begin position="1"/>
        <end position="21"/>
    </location>
</feature>
<feature type="chain" id="PRO_5046790185" evidence="1">
    <location>
        <begin position="22"/>
        <end position="259"/>
    </location>
</feature>
<proteinExistence type="predicted"/>
<evidence type="ECO:0000313" key="4">
    <source>
        <dbReference type="Proteomes" id="UP001560573"/>
    </source>
</evidence>
<dbReference type="Pfam" id="PF13568">
    <property type="entry name" value="OMP_b-brl_2"/>
    <property type="match status" value="1"/>
</dbReference>
<dbReference type="Proteomes" id="UP001560573">
    <property type="component" value="Unassembled WGS sequence"/>
</dbReference>
<sequence length="259" mass="28095">MITKKVLLAGCVAVCCLTSRAQFVSLGVRGGISIPNLTTGTAYKNPINTGYKSSTGPDAGIFAEFKLTDVFSIQPAIAYSAQGGQKKGYQAFPVTPEWAAMFPPGQVPQYLYANFKSQAKINYLMVPMLAKFTWPFNHSKSKFAFFLSAGPFVSFLLSAKQVTTGNSKIYLDEGHQQPLPVGSQSFDNTEDIKSQLHSFNGGIDGHAGISYKISHQNLVFFEIGGNYGFFNIQKGAENGKNNVGAATILVGYAYTFFKK</sequence>
<evidence type="ECO:0000313" key="3">
    <source>
        <dbReference type="EMBL" id="MEX6686377.1"/>
    </source>
</evidence>
<name>A0ABV3Z943_9BACT</name>
<keyword evidence="1" id="KW-0732">Signal</keyword>
<accession>A0ABV3Z943</accession>
<dbReference type="EMBL" id="JAULBC010000001">
    <property type="protein sequence ID" value="MEX6686377.1"/>
    <property type="molecule type" value="Genomic_DNA"/>
</dbReference>